<sequence length="268" mass="30249">MLLFNRKVEILTESKYLLSNKNGVDIKFKYTTMDSTGIPICEVTISNLDRKARDLIKNEKASLSIGIGELYGELVFGDIKDIDLSEEPEISFKIISNGLKFNQTFSKYYDKNTREGYILRDICKFSLIKIEGTEPLDNFVRPNGISVSGNILSTISSIANNRGYGVTTRGEMIVLYKIATDKIEGLKDILLNPTSGLINCVKYKNEDSENQDYSKYDYIVKSLPIPGLAQGDLIKVEHDNFNGIVQIVDYVIYGKKNWNAEYYVKVVG</sequence>
<dbReference type="Proteomes" id="UP000728968">
    <property type="component" value="Unassembled WGS sequence"/>
</dbReference>
<organism evidence="1 2">
    <name type="scientific">Fusobacterium mortiferum</name>
    <dbReference type="NCBI Taxonomy" id="850"/>
    <lineage>
        <taxon>Bacteria</taxon>
        <taxon>Fusobacteriati</taxon>
        <taxon>Fusobacteriota</taxon>
        <taxon>Fusobacteriia</taxon>
        <taxon>Fusobacteriales</taxon>
        <taxon>Fusobacteriaceae</taxon>
        <taxon>Fusobacterium</taxon>
    </lineage>
</organism>
<proteinExistence type="predicted"/>
<name>A0ABS2G420_FUSMR</name>
<evidence type="ECO:0000313" key="2">
    <source>
        <dbReference type="Proteomes" id="UP000728968"/>
    </source>
</evidence>
<protein>
    <recommendedName>
        <fullName evidence="3">Phage tail protein</fullName>
    </recommendedName>
</protein>
<evidence type="ECO:0000313" key="1">
    <source>
        <dbReference type="EMBL" id="MBM6875760.1"/>
    </source>
</evidence>
<evidence type="ECO:0008006" key="3">
    <source>
        <dbReference type="Google" id="ProtNLM"/>
    </source>
</evidence>
<dbReference type="EMBL" id="JACJLT010000095">
    <property type="protein sequence ID" value="MBM6875760.1"/>
    <property type="molecule type" value="Genomic_DNA"/>
</dbReference>
<keyword evidence="2" id="KW-1185">Reference proteome</keyword>
<dbReference type="RefSeq" id="WP_204716488.1">
    <property type="nucleotide sequence ID" value="NZ_JACJLT010000095.1"/>
</dbReference>
<accession>A0ABS2G420</accession>
<reference evidence="1 2" key="1">
    <citation type="journal article" date="2021" name="Sci. Rep.">
        <title>The distribution of antibiotic resistance genes in chicken gut microbiota commensals.</title>
        <authorList>
            <person name="Juricova H."/>
            <person name="Matiasovicova J."/>
            <person name="Kubasova T."/>
            <person name="Cejkova D."/>
            <person name="Rychlik I."/>
        </authorList>
    </citation>
    <scope>NUCLEOTIDE SEQUENCE [LARGE SCALE GENOMIC DNA]</scope>
    <source>
        <strain evidence="1 2">An425</strain>
    </source>
</reference>
<comment type="caution">
    <text evidence="1">The sequence shown here is derived from an EMBL/GenBank/DDBJ whole genome shotgun (WGS) entry which is preliminary data.</text>
</comment>
<gene>
    <name evidence="1" type="ORF">H6A04_08880</name>
</gene>